<keyword evidence="3" id="KW-1185">Reference proteome</keyword>
<gene>
    <name evidence="2" type="ORF">A3783_07065</name>
</gene>
<comment type="caution">
    <text evidence="2">The sequence shown here is derived from an EMBL/GenBank/DDBJ whole genome shotgun (WGS) entry which is preliminary data.</text>
</comment>
<dbReference type="SUPFAM" id="SSF160631">
    <property type="entry name" value="SMI1/KNR4-like"/>
    <property type="match status" value="1"/>
</dbReference>
<dbReference type="SMART" id="SM00860">
    <property type="entry name" value="SMI1_KNR4"/>
    <property type="match status" value="1"/>
</dbReference>
<name>A0ABX2VBR5_9BACL</name>
<sequence length="315" mass="36760">MNQIAVVLDGLKQKISHGSTFIQRSYNSIGQGTFHLPKPVKPETLQAFQTEFKQPLPSEYQTFLELHDGAKLFMLGDEGLVLYPLEEVIEKTIEAKEDGLIDEDYDHYWIIGEVNEGYLLIHTNHAKTEDTPYMYWKYHEGSTEDTDAIGQNFGTFLERSIIAQGDMYWEFNIFDVREDDYYVEEETEHEQAGVPIASEERVRIEIEYPIYRRGGFTVAFYTYDKDKAQLWSKSNGFDNFKQIHRYLLGKLDEPGYYYSEIIVFQKEAPIWQNEDASGEQIAKRVEHPQTQIIQYDGYQAFVNDLPRPLPGWEKA</sequence>
<dbReference type="Pfam" id="PF09346">
    <property type="entry name" value="SMI1_KNR4"/>
    <property type="match status" value="1"/>
</dbReference>
<accession>A0ABX2VBR5</accession>
<reference evidence="2 3" key="1">
    <citation type="submission" date="2016-03" db="EMBL/GenBank/DDBJ databases">
        <authorList>
            <person name="Cho S.-Y."/>
            <person name="Lim S."/>
            <person name="Kim H."/>
            <person name="Soh E.H."/>
            <person name="Moon J.S."/>
        </authorList>
    </citation>
    <scope>NUCLEOTIDE SEQUENCE [LARGE SCALE GENOMIC DNA]</scope>
    <source>
        <strain evidence="2 3">KCTC 3810</strain>
    </source>
</reference>
<dbReference type="InterPro" id="IPR018958">
    <property type="entry name" value="Knr4/Smi1-like_dom"/>
</dbReference>
<evidence type="ECO:0000313" key="3">
    <source>
        <dbReference type="Proteomes" id="UP000078447"/>
    </source>
</evidence>
<dbReference type="EMBL" id="LVVL01000001">
    <property type="protein sequence ID" value="OAN15686.1"/>
    <property type="molecule type" value="Genomic_DNA"/>
</dbReference>
<dbReference type="Proteomes" id="UP000078447">
    <property type="component" value="Unassembled WGS sequence"/>
</dbReference>
<organism evidence="2 3">
    <name type="scientific">Exiguobacterium undae</name>
    <dbReference type="NCBI Taxonomy" id="169177"/>
    <lineage>
        <taxon>Bacteria</taxon>
        <taxon>Bacillati</taxon>
        <taxon>Bacillota</taxon>
        <taxon>Bacilli</taxon>
        <taxon>Bacillales</taxon>
        <taxon>Bacillales Family XII. Incertae Sedis</taxon>
        <taxon>Exiguobacterium</taxon>
    </lineage>
</organism>
<evidence type="ECO:0000313" key="2">
    <source>
        <dbReference type="EMBL" id="OAN15686.1"/>
    </source>
</evidence>
<proteinExistence type="predicted"/>
<dbReference type="Gene3D" id="3.40.1580.10">
    <property type="entry name" value="SMI1/KNR4-like"/>
    <property type="match status" value="1"/>
</dbReference>
<protein>
    <recommendedName>
        <fullName evidence="1">Knr4/Smi1-like domain-containing protein</fullName>
    </recommendedName>
</protein>
<dbReference type="RefSeq" id="WP_028106496.1">
    <property type="nucleotide sequence ID" value="NZ_LVVL01000001.1"/>
</dbReference>
<evidence type="ECO:0000259" key="1">
    <source>
        <dbReference type="SMART" id="SM00860"/>
    </source>
</evidence>
<feature type="domain" description="Knr4/Smi1-like" evidence="1">
    <location>
        <begin position="39"/>
        <end position="159"/>
    </location>
</feature>
<dbReference type="InterPro" id="IPR037883">
    <property type="entry name" value="Knr4/Smi1-like_sf"/>
</dbReference>